<dbReference type="PANTHER" id="PTHR42714">
    <property type="entry name" value="TRNA MODIFICATION GTPASE GTPBP3"/>
    <property type="match status" value="1"/>
</dbReference>
<dbReference type="GO" id="GO:0030488">
    <property type="term" value="P:tRNA methylation"/>
    <property type="evidence" value="ECO:0007669"/>
    <property type="project" value="TreeGrafter"/>
</dbReference>
<keyword evidence="1" id="KW-0175">Coiled coil</keyword>
<evidence type="ECO:0000313" key="4">
    <source>
        <dbReference type="Proteomes" id="UP000717624"/>
    </source>
</evidence>
<protein>
    <submittedName>
        <fullName evidence="3">GTP-binding protein EngB required for normal cell division</fullName>
    </submittedName>
</protein>
<name>A0A938XW11_9BACL</name>
<dbReference type="GO" id="GO:0051301">
    <property type="term" value="P:cell division"/>
    <property type="evidence" value="ECO:0007669"/>
    <property type="project" value="UniProtKB-KW"/>
</dbReference>
<dbReference type="GO" id="GO:0005737">
    <property type="term" value="C:cytoplasm"/>
    <property type="evidence" value="ECO:0007669"/>
    <property type="project" value="TreeGrafter"/>
</dbReference>
<dbReference type="Pfam" id="PF01926">
    <property type="entry name" value="MMR_HSR1"/>
    <property type="match status" value="1"/>
</dbReference>
<dbReference type="Proteomes" id="UP000717624">
    <property type="component" value="Unassembled WGS sequence"/>
</dbReference>
<evidence type="ECO:0000259" key="2">
    <source>
        <dbReference type="Pfam" id="PF01926"/>
    </source>
</evidence>
<dbReference type="InterPro" id="IPR027417">
    <property type="entry name" value="P-loop_NTPase"/>
</dbReference>
<keyword evidence="3" id="KW-0131">Cell cycle</keyword>
<accession>A0A938XW11</accession>
<sequence length="572" mass="64861">MMESKIRDYKNELQQYLLELKPIYERQQLQERYAELEKEITAQLEKYQPSLMFYGIYNAGKSSLLNAIFAEAIAPVGDIPTTSEITAYKWNGYDLIDTPGINGPERDYKLSKSELVKHDVILFVIDDSDSFDNKLVAEEITQIMLAGKPLIVVLNNKQASLDSERIQQVRSKLYANIQSVATEQQLDEVDKRYSFITVNALSGYNGKANEKALLVERSHVQDLERLILQKLKEQAGARLLLPTVDILIQRIPSLQRSLQQQFSSEEEKKLLELIQDIYEKKNTFVQTLQLQIKQEFQQAFQPLYQLASNGQEIDSAVKQLHQRINDKVNQELEAVLSDVTGDLERFYEKLTVAEGSIILNRPADRFISAQQTNALEGAGDKQPQPTVDKIITTAIEKTVVTSLAKETLLKTVETGTKGLIKTTVGKTVMKQLGLKSLVPVIAPVLPVIEVIVLFSVLKDIVSLFQNQGSNDEQKREMEYRAQEANRQQQEALASRINAMQEIRMQLQIQLQKMEENVLTTIQQGTQTIFDNIVAEVKADLQLVEQKNAELEHSLNQLQQFLSNLALLKGQLA</sequence>
<evidence type="ECO:0000313" key="3">
    <source>
        <dbReference type="EMBL" id="MBM7589134.1"/>
    </source>
</evidence>
<keyword evidence="3" id="KW-0132">Cell division</keyword>
<dbReference type="AlphaFoldDB" id="A0A938XW11"/>
<comment type="caution">
    <text evidence="3">The sequence shown here is derived from an EMBL/GenBank/DDBJ whole genome shotgun (WGS) entry which is preliminary data.</text>
</comment>
<proteinExistence type="predicted"/>
<dbReference type="GO" id="GO:0005525">
    <property type="term" value="F:GTP binding"/>
    <property type="evidence" value="ECO:0007669"/>
    <property type="project" value="InterPro"/>
</dbReference>
<organism evidence="3 4">
    <name type="scientific">Brevibacillus fulvus</name>
    <dbReference type="NCBI Taxonomy" id="1125967"/>
    <lineage>
        <taxon>Bacteria</taxon>
        <taxon>Bacillati</taxon>
        <taxon>Bacillota</taxon>
        <taxon>Bacilli</taxon>
        <taxon>Bacillales</taxon>
        <taxon>Paenibacillaceae</taxon>
        <taxon>Brevibacillus</taxon>
    </lineage>
</organism>
<dbReference type="GO" id="GO:0002098">
    <property type="term" value="P:tRNA wobble uridine modification"/>
    <property type="evidence" value="ECO:0007669"/>
    <property type="project" value="TreeGrafter"/>
</dbReference>
<dbReference type="RefSeq" id="WP_204516871.1">
    <property type="nucleotide sequence ID" value="NZ_BAABIN010000015.1"/>
</dbReference>
<dbReference type="SUPFAM" id="SSF52540">
    <property type="entry name" value="P-loop containing nucleoside triphosphate hydrolases"/>
    <property type="match status" value="1"/>
</dbReference>
<dbReference type="InterPro" id="IPR006073">
    <property type="entry name" value="GTP-bd"/>
</dbReference>
<feature type="domain" description="G" evidence="2">
    <location>
        <begin position="52"/>
        <end position="155"/>
    </location>
</feature>
<dbReference type="PANTHER" id="PTHR42714:SF6">
    <property type="entry name" value="TRANSLATION INITIATION FACTOR IF-2"/>
    <property type="match status" value="1"/>
</dbReference>
<dbReference type="Gene3D" id="3.40.50.300">
    <property type="entry name" value="P-loop containing nucleotide triphosphate hydrolases"/>
    <property type="match status" value="1"/>
</dbReference>
<reference evidence="3" key="1">
    <citation type="submission" date="2021-01" db="EMBL/GenBank/DDBJ databases">
        <title>Genomic Encyclopedia of Type Strains, Phase IV (KMG-IV): sequencing the most valuable type-strain genomes for metagenomic binning, comparative biology and taxonomic classification.</title>
        <authorList>
            <person name="Goeker M."/>
        </authorList>
    </citation>
    <scope>NUCLEOTIDE SEQUENCE</scope>
    <source>
        <strain evidence="3">DSM 25523</strain>
    </source>
</reference>
<feature type="coiled-coil region" evidence="1">
    <location>
        <begin position="496"/>
        <end position="563"/>
    </location>
</feature>
<keyword evidence="4" id="KW-1185">Reference proteome</keyword>
<evidence type="ECO:0000256" key="1">
    <source>
        <dbReference type="SAM" id="Coils"/>
    </source>
</evidence>
<dbReference type="EMBL" id="JAFBEB010000002">
    <property type="protein sequence ID" value="MBM7589134.1"/>
    <property type="molecule type" value="Genomic_DNA"/>
</dbReference>
<gene>
    <name evidence="3" type="ORF">JOD01_000732</name>
</gene>